<dbReference type="SUPFAM" id="SSF52540">
    <property type="entry name" value="P-loop containing nucleoside triphosphate hydrolases"/>
    <property type="match status" value="1"/>
</dbReference>
<dbReference type="GO" id="GO:0005524">
    <property type="term" value="F:ATP binding"/>
    <property type="evidence" value="ECO:0007669"/>
    <property type="project" value="UniProtKB-KW"/>
</dbReference>
<comment type="caution">
    <text evidence="5">The sequence shown here is derived from an EMBL/GenBank/DDBJ whole genome shotgun (WGS) entry which is preliminary data.</text>
</comment>
<dbReference type="InterPro" id="IPR003593">
    <property type="entry name" value="AAA+_ATPase"/>
</dbReference>
<dbReference type="InterPro" id="IPR027417">
    <property type="entry name" value="P-loop_NTPase"/>
</dbReference>
<evidence type="ECO:0000256" key="3">
    <source>
        <dbReference type="ARBA" id="ARBA00022840"/>
    </source>
</evidence>
<dbReference type="RefSeq" id="WP_125977552.1">
    <property type="nucleotide sequence ID" value="NZ_BAAAAK010000018.1"/>
</dbReference>
<dbReference type="InterPro" id="IPR017871">
    <property type="entry name" value="ABC_transporter-like_CS"/>
</dbReference>
<sequence>MLKMKHITLSFGEKKIFDDLSLNFEEGKIIGLVAPNGTGKSTLMNIILNNLTPQSGFIEYNSLRYKNEHDVVKLHKQICAFPDQSDLFSFMTGRDHLNLYADLWNNSSMSVNGIIKKLNMKDYVDHKVETYSLGMKQRLCFAMVVAANTPVMLLDEVMNGLDPQNVSLISEVLVDLKKKQKIIIMASHLLQNLQKYADRILFLKDGGVIQDFDNRKQDSQYLKVRASAEISKLLVNLKYEELPDGLILIPIFQNNADALVKVSTKLLQHHIQYSVCRISIGDLFNKIYGVN</sequence>
<dbReference type="EMBL" id="BAAAAK010000018">
    <property type="protein sequence ID" value="GAA0043004.1"/>
    <property type="molecule type" value="Genomic_DNA"/>
</dbReference>
<feature type="domain" description="ABC transporter" evidence="4">
    <location>
        <begin position="2"/>
        <end position="230"/>
    </location>
</feature>
<gene>
    <name evidence="5" type="ORF">LATKL145_14150</name>
</gene>
<dbReference type="SMART" id="SM00382">
    <property type="entry name" value="AAA"/>
    <property type="match status" value="1"/>
</dbReference>
<reference evidence="6" key="2">
    <citation type="submission" date="2024-01" db="EMBL/GenBank/DDBJ databases">
        <title>Draft genome sequence of Lactobacillus amylovorus strain TKL145.</title>
        <authorList>
            <person name="Tohno M."/>
            <person name="Tanizawa Y."/>
        </authorList>
    </citation>
    <scope>NUCLEOTIDE SEQUENCE [LARGE SCALE GENOMIC DNA]</scope>
    <source>
        <strain evidence="6">TKL145</strain>
    </source>
</reference>
<accession>A0ABC9VMM4</accession>
<dbReference type="Gene3D" id="3.40.50.300">
    <property type="entry name" value="P-loop containing nucleotide triphosphate hydrolases"/>
    <property type="match status" value="1"/>
</dbReference>
<organism evidence="5 6">
    <name type="scientific">Lactobacillus amylovorus subsp. animalium</name>
    <dbReference type="NCBI Taxonomy" id="3378536"/>
    <lineage>
        <taxon>Bacteria</taxon>
        <taxon>Bacillati</taxon>
        <taxon>Bacillota</taxon>
        <taxon>Bacilli</taxon>
        <taxon>Lactobacillales</taxon>
        <taxon>Lactobacillaceae</taxon>
        <taxon>Lactobacillus</taxon>
    </lineage>
</organism>
<dbReference type="InterPro" id="IPR003439">
    <property type="entry name" value="ABC_transporter-like_ATP-bd"/>
</dbReference>
<dbReference type="Pfam" id="PF00005">
    <property type="entry name" value="ABC_tran"/>
    <property type="match status" value="1"/>
</dbReference>
<proteinExistence type="predicted"/>
<reference evidence="5 6" key="1">
    <citation type="journal article" date="2024" name="Int. J. Syst. Evol. Microbiol.">
        <title>Proposal of Lactobacillus amylovorus subsp. animalis subsp. nov. and an emended description of Lactobacillus amylovorus.</title>
        <authorList>
            <person name="Yamane K."/>
            <person name="Tanizawa Y."/>
            <person name="Kobayashi H."/>
            <person name="Kamizono T."/>
            <person name="Kojima Y."/>
            <person name="Takagi H."/>
            <person name="Tohno M."/>
        </authorList>
    </citation>
    <scope>NUCLEOTIDE SEQUENCE [LARGE SCALE GENOMIC DNA]</scope>
    <source>
        <strain evidence="5 6">TKL145</strain>
    </source>
</reference>
<dbReference type="CDD" id="cd03230">
    <property type="entry name" value="ABC_DR_subfamily_A"/>
    <property type="match status" value="1"/>
</dbReference>
<evidence type="ECO:0000313" key="6">
    <source>
        <dbReference type="Proteomes" id="UP001437574"/>
    </source>
</evidence>
<dbReference type="PANTHER" id="PTHR42939:SF1">
    <property type="entry name" value="ABC TRANSPORTER ATP-BINDING PROTEIN ALBC-RELATED"/>
    <property type="match status" value="1"/>
</dbReference>
<dbReference type="PANTHER" id="PTHR42939">
    <property type="entry name" value="ABC TRANSPORTER ATP-BINDING PROTEIN ALBC-RELATED"/>
    <property type="match status" value="1"/>
</dbReference>
<evidence type="ECO:0000259" key="4">
    <source>
        <dbReference type="PROSITE" id="PS50893"/>
    </source>
</evidence>
<dbReference type="PROSITE" id="PS00211">
    <property type="entry name" value="ABC_TRANSPORTER_1"/>
    <property type="match status" value="1"/>
</dbReference>
<keyword evidence="3 5" id="KW-0067">ATP-binding</keyword>
<dbReference type="Proteomes" id="UP001437574">
    <property type="component" value="Unassembled WGS sequence"/>
</dbReference>
<dbReference type="PROSITE" id="PS50893">
    <property type="entry name" value="ABC_TRANSPORTER_2"/>
    <property type="match status" value="1"/>
</dbReference>
<dbReference type="InterPro" id="IPR051782">
    <property type="entry name" value="ABC_Transporter_VariousFunc"/>
</dbReference>
<keyword evidence="2" id="KW-0547">Nucleotide-binding</keyword>
<name>A0ABC9VMM4_LACAM</name>
<keyword evidence="1" id="KW-0813">Transport</keyword>
<evidence type="ECO:0000313" key="5">
    <source>
        <dbReference type="EMBL" id="GAA0043004.1"/>
    </source>
</evidence>
<evidence type="ECO:0000256" key="2">
    <source>
        <dbReference type="ARBA" id="ARBA00022741"/>
    </source>
</evidence>
<dbReference type="AlphaFoldDB" id="A0ABC9VMM4"/>
<evidence type="ECO:0000256" key="1">
    <source>
        <dbReference type="ARBA" id="ARBA00022448"/>
    </source>
</evidence>
<protein>
    <submittedName>
        <fullName evidence="5">ABC transporter ATP-binding protein</fullName>
    </submittedName>
</protein>